<protein>
    <submittedName>
        <fullName evidence="2">Uncharacterized protein</fullName>
    </submittedName>
</protein>
<proteinExistence type="predicted"/>
<feature type="non-terminal residue" evidence="2">
    <location>
        <position position="205"/>
    </location>
</feature>
<feature type="non-terminal residue" evidence="2">
    <location>
        <position position="1"/>
    </location>
</feature>
<feature type="region of interest" description="Disordered" evidence="1">
    <location>
        <begin position="158"/>
        <end position="205"/>
    </location>
</feature>
<accession>A0A6J4V2Q0</accession>
<evidence type="ECO:0000313" key="2">
    <source>
        <dbReference type="EMBL" id="CAA9566326.1"/>
    </source>
</evidence>
<reference evidence="2" key="1">
    <citation type="submission" date="2020-02" db="EMBL/GenBank/DDBJ databases">
        <authorList>
            <person name="Meier V. D."/>
        </authorList>
    </citation>
    <scope>NUCLEOTIDE SEQUENCE</scope>
    <source>
        <strain evidence="2">AVDCRST_MAG18</strain>
    </source>
</reference>
<sequence length="205" mass="22583">DGRRVPRTNPAHRVPRSSRLAGLCRPAARRASGDHRARRVIRSRAGGGGGARVGPAHPGCERAFRLVPVRLGGARSRPRRGDRRDRGRDDGGRRPDRRRRSLPPCRQRIPRDAARARPPLPAPAPVRLPLDGVRLRRAAGDRRRGRLRAWAGVRERLGRGGVRGGAPRARGPPAGAADDLSTHLPHRRLAQRRDRSIHRGVHDPA</sequence>
<feature type="compositionally biased region" description="Low complexity" evidence="1">
    <location>
        <begin position="165"/>
        <end position="177"/>
    </location>
</feature>
<evidence type="ECO:0000256" key="1">
    <source>
        <dbReference type="SAM" id="MobiDB-lite"/>
    </source>
</evidence>
<feature type="compositionally biased region" description="Basic residues" evidence="1">
    <location>
        <begin position="184"/>
        <end position="199"/>
    </location>
</feature>
<feature type="compositionally biased region" description="Basic and acidic residues" evidence="1">
    <location>
        <begin position="82"/>
        <end position="94"/>
    </location>
</feature>
<name>A0A6J4V2Q0_9BACT</name>
<gene>
    <name evidence="2" type="ORF">AVDCRST_MAG18-1506</name>
</gene>
<dbReference type="AlphaFoldDB" id="A0A6J4V2Q0"/>
<organism evidence="2">
    <name type="scientific">uncultured Thermomicrobiales bacterium</name>
    <dbReference type="NCBI Taxonomy" id="1645740"/>
    <lineage>
        <taxon>Bacteria</taxon>
        <taxon>Pseudomonadati</taxon>
        <taxon>Thermomicrobiota</taxon>
        <taxon>Thermomicrobia</taxon>
        <taxon>Thermomicrobiales</taxon>
        <taxon>environmental samples</taxon>
    </lineage>
</organism>
<feature type="region of interest" description="Disordered" evidence="1">
    <location>
        <begin position="1"/>
        <end position="127"/>
    </location>
</feature>
<dbReference type="EMBL" id="CADCWN010000115">
    <property type="protein sequence ID" value="CAA9566326.1"/>
    <property type="molecule type" value="Genomic_DNA"/>
</dbReference>